<dbReference type="OrthoDB" id="5818554at2759"/>
<organism evidence="19 20">
    <name type="scientific">Chionoecetes opilio</name>
    <name type="common">Atlantic snow crab</name>
    <name type="synonym">Cancer opilio</name>
    <dbReference type="NCBI Taxonomy" id="41210"/>
    <lineage>
        <taxon>Eukaryota</taxon>
        <taxon>Metazoa</taxon>
        <taxon>Ecdysozoa</taxon>
        <taxon>Arthropoda</taxon>
        <taxon>Crustacea</taxon>
        <taxon>Multicrustacea</taxon>
        <taxon>Malacostraca</taxon>
        <taxon>Eumalacostraca</taxon>
        <taxon>Eucarida</taxon>
        <taxon>Decapoda</taxon>
        <taxon>Pleocyemata</taxon>
        <taxon>Brachyura</taxon>
        <taxon>Eubrachyura</taxon>
        <taxon>Majoidea</taxon>
        <taxon>Majidae</taxon>
        <taxon>Chionoecetes</taxon>
    </lineage>
</organism>
<evidence type="ECO:0000256" key="10">
    <source>
        <dbReference type="ARBA" id="ARBA00022842"/>
    </source>
</evidence>
<dbReference type="PANTHER" id="PTHR11596">
    <property type="entry name" value="ALKALINE PHOSPHATASE"/>
    <property type="match status" value="1"/>
</dbReference>
<proteinExistence type="inferred from homology"/>
<evidence type="ECO:0000313" key="20">
    <source>
        <dbReference type="Proteomes" id="UP000770661"/>
    </source>
</evidence>
<feature type="signal peptide" evidence="18">
    <location>
        <begin position="1"/>
        <end position="23"/>
    </location>
</feature>
<name>A0A8J4YH22_CHIOP</name>
<evidence type="ECO:0000256" key="11">
    <source>
        <dbReference type="ARBA" id="ARBA00023136"/>
    </source>
</evidence>
<comment type="caution">
    <text evidence="19">The sequence shown here is derived from an EMBL/GenBank/DDBJ whole genome shotgun (WGS) entry which is preliminary data.</text>
</comment>
<keyword evidence="7 15" id="KW-0479">Metal-binding</keyword>
<evidence type="ECO:0000256" key="9">
    <source>
        <dbReference type="ARBA" id="ARBA00022833"/>
    </source>
</evidence>
<keyword evidence="20" id="KW-1185">Reference proteome</keyword>
<feature type="binding site" evidence="15">
    <location>
        <position position="397"/>
    </location>
    <ligand>
        <name>Zn(2+)</name>
        <dbReference type="ChEBI" id="CHEBI:29105"/>
        <label>2</label>
    </ligand>
</feature>
<dbReference type="EC" id="3.1.3.1" evidence="3 17"/>
<dbReference type="CDD" id="cd16012">
    <property type="entry name" value="ALP"/>
    <property type="match status" value="1"/>
</dbReference>
<evidence type="ECO:0000256" key="12">
    <source>
        <dbReference type="ARBA" id="ARBA00023180"/>
    </source>
</evidence>
<keyword evidence="4" id="KW-1003">Cell membrane</keyword>
<evidence type="ECO:0000313" key="19">
    <source>
        <dbReference type="EMBL" id="KAG0724064.1"/>
    </source>
</evidence>
<keyword evidence="12" id="KW-0325">Glycoprotein</keyword>
<evidence type="ECO:0000256" key="13">
    <source>
        <dbReference type="ARBA" id="ARBA00023288"/>
    </source>
</evidence>
<dbReference type="GO" id="GO:0004035">
    <property type="term" value="F:alkaline phosphatase activity"/>
    <property type="evidence" value="ECO:0007669"/>
    <property type="project" value="UniProtKB-EC"/>
</dbReference>
<evidence type="ECO:0000256" key="2">
    <source>
        <dbReference type="ARBA" id="ARBA00005984"/>
    </source>
</evidence>
<comment type="subcellular location">
    <subcellularLocation>
        <location evidence="1">Cell membrane</location>
        <topology evidence="1">Lipid-anchor</topology>
        <topology evidence="1">GPI-anchor</topology>
    </subcellularLocation>
</comment>
<evidence type="ECO:0000256" key="8">
    <source>
        <dbReference type="ARBA" id="ARBA00022801"/>
    </source>
</evidence>
<comment type="cofactor">
    <cofactor evidence="15">
        <name>Zn(2+)</name>
        <dbReference type="ChEBI" id="CHEBI:29105"/>
    </cofactor>
    <text evidence="15">Binds 2 Zn(2+) ions.</text>
</comment>
<evidence type="ECO:0000256" key="17">
    <source>
        <dbReference type="RuleBase" id="RU003947"/>
    </source>
</evidence>
<dbReference type="Pfam" id="PF00245">
    <property type="entry name" value="Alk_phosphatase"/>
    <property type="match status" value="1"/>
</dbReference>
<dbReference type="InterPro" id="IPR018299">
    <property type="entry name" value="Alkaline_phosphatase_AS"/>
</dbReference>
<dbReference type="GO" id="GO:0098552">
    <property type="term" value="C:side of membrane"/>
    <property type="evidence" value="ECO:0007669"/>
    <property type="project" value="UniProtKB-KW"/>
</dbReference>
<dbReference type="GO" id="GO:0005886">
    <property type="term" value="C:plasma membrane"/>
    <property type="evidence" value="ECO:0007669"/>
    <property type="project" value="UniProtKB-SubCell"/>
</dbReference>
<dbReference type="PROSITE" id="PS00123">
    <property type="entry name" value="ALKALINE_PHOSPHATASE"/>
    <property type="match status" value="1"/>
</dbReference>
<feature type="binding site" evidence="15">
    <location>
        <position position="75"/>
    </location>
    <ligand>
        <name>Zn(2+)</name>
        <dbReference type="ChEBI" id="CHEBI:29105"/>
        <label>2</label>
    </ligand>
</feature>
<reference evidence="19" key="1">
    <citation type="submission" date="2020-07" db="EMBL/GenBank/DDBJ databases">
        <title>The High-quality genome of the commercially important snow crab, Chionoecetes opilio.</title>
        <authorList>
            <person name="Jeong J.-H."/>
            <person name="Ryu S."/>
        </authorList>
    </citation>
    <scope>NUCLEOTIDE SEQUENCE</scope>
    <source>
        <strain evidence="19">MADBK_172401_WGS</strain>
        <tissue evidence="19">Digestive gland</tissue>
    </source>
</reference>
<evidence type="ECO:0000256" key="4">
    <source>
        <dbReference type="ARBA" id="ARBA00022475"/>
    </source>
</evidence>
<keyword evidence="5" id="KW-0597">Phosphoprotein</keyword>
<evidence type="ECO:0000256" key="14">
    <source>
        <dbReference type="PIRSR" id="PIRSR601952-1"/>
    </source>
</evidence>
<dbReference type="InterPro" id="IPR001952">
    <property type="entry name" value="Alkaline_phosphatase"/>
</dbReference>
<dbReference type="PANTHER" id="PTHR11596:SF5">
    <property type="entry name" value="ALKALINE PHOSPHATASE"/>
    <property type="match status" value="1"/>
</dbReference>
<evidence type="ECO:0000256" key="1">
    <source>
        <dbReference type="ARBA" id="ARBA00004609"/>
    </source>
</evidence>
<evidence type="ECO:0000256" key="18">
    <source>
        <dbReference type="SAM" id="SignalP"/>
    </source>
</evidence>
<evidence type="ECO:0000256" key="7">
    <source>
        <dbReference type="ARBA" id="ARBA00022723"/>
    </source>
</evidence>
<comment type="similarity">
    <text evidence="2 16">Belongs to the alkaline phosphatase family.</text>
</comment>
<evidence type="ECO:0000256" key="16">
    <source>
        <dbReference type="RuleBase" id="RU003946"/>
    </source>
</evidence>
<dbReference type="Gene3D" id="3.40.720.10">
    <property type="entry name" value="Alkaline Phosphatase, subunit A"/>
    <property type="match status" value="1"/>
</dbReference>
<feature type="binding site" evidence="15">
    <location>
        <position position="356"/>
    </location>
    <ligand>
        <name>Zn(2+)</name>
        <dbReference type="ChEBI" id="CHEBI:29105"/>
        <label>2</label>
    </ligand>
</feature>
<keyword evidence="8 17" id="KW-0378">Hydrolase</keyword>
<evidence type="ECO:0000256" key="3">
    <source>
        <dbReference type="ARBA" id="ARBA00012647"/>
    </source>
</evidence>
<feature type="binding site" evidence="15">
    <location>
        <position position="351"/>
    </location>
    <ligand>
        <name>Mg(2+)</name>
        <dbReference type="ChEBI" id="CHEBI:18420"/>
    </ligand>
</feature>
<feature type="binding site" evidence="15">
    <location>
        <position position="360"/>
    </location>
    <ligand>
        <name>Zn(2+)</name>
        <dbReference type="ChEBI" id="CHEBI:29105"/>
        <label>2</label>
    </ligand>
</feature>
<dbReference type="Proteomes" id="UP000770661">
    <property type="component" value="Unassembled WGS sequence"/>
</dbReference>
<keyword evidence="10 15" id="KW-0460">Magnesium</keyword>
<evidence type="ECO:0000256" key="5">
    <source>
        <dbReference type="ARBA" id="ARBA00022553"/>
    </source>
</evidence>
<dbReference type="InterPro" id="IPR017850">
    <property type="entry name" value="Alkaline_phosphatase_core_sf"/>
</dbReference>
<keyword evidence="11" id="KW-0472">Membrane</keyword>
<protein>
    <recommendedName>
        <fullName evidence="3 17">Alkaline phosphatase</fullName>
        <ecNumber evidence="3 17">3.1.3.1</ecNumber>
    </recommendedName>
</protein>
<feature type="binding site" evidence="15">
    <location>
        <position position="468"/>
    </location>
    <ligand>
        <name>Zn(2+)</name>
        <dbReference type="ChEBI" id="CHEBI:29105"/>
        <label>2</label>
    </ligand>
</feature>
<accession>A0A8J4YH22</accession>
<comment type="cofactor">
    <cofactor evidence="15">
        <name>Mg(2+)</name>
        <dbReference type="ChEBI" id="CHEBI:18420"/>
    </cofactor>
    <text evidence="15">Binds 1 Mg(2+) ion.</text>
</comment>
<feature type="binding site" evidence="15">
    <location>
        <position position="189"/>
    </location>
    <ligand>
        <name>Mg(2+)</name>
        <dbReference type="ChEBI" id="CHEBI:18420"/>
    </ligand>
</feature>
<dbReference type="PRINTS" id="PR00113">
    <property type="entry name" value="ALKPHPHTASE"/>
</dbReference>
<feature type="binding site" evidence="15">
    <location>
        <position position="75"/>
    </location>
    <ligand>
        <name>Mg(2+)</name>
        <dbReference type="ChEBI" id="CHEBI:18420"/>
    </ligand>
</feature>
<feature type="binding site" evidence="15">
    <location>
        <position position="187"/>
    </location>
    <ligand>
        <name>Mg(2+)</name>
        <dbReference type="ChEBI" id="CHEBI:18420"/>
    </ligand>
</feature>
<dbReference type="EMBL" id="JACEEZ010007428">
    <property type="protein sequence ID" value="KAG0724064.1"/>
    <property type="molecule type" value="Genomic_DNA"/>
</dbReference>
<evidence type="ECO:0000256" key="15">
    <source>
        <dbReference type="PIRSR" id="PIRSR601952-2"/>
    </source>
</evidence>
<feature type="chain" id="PRO_5035304869" description="Alkaline phosphatase" evidence="18">
    <location>
        <begin position="24"/>
        <end position="535"/>
    </location>
</feature>
<dbReference type="FunFam" id="3.40.720.10:FF:000008">
    <property type="entry name" value="Alkaline phosphatase"/>
    <property type="match status" value="1"/>
</dbReference>
<feature type="active site" description="Phosphoserine intermediate" evidence="14">
    <location>
        <position position="125"/>
    </location>
</feature>
<keyword evidence="9 15" id="KW-0862">Zinc</keyword>
<keyword evidence="6" id="KW-0336">GPI-anchor</keyword>
<gene>
    <name evidence="19" type="primary">PPB</name>
    <name evidence="19" type="ORF">GWK47_041446</name>
</gene>
<comment type="catalytic activity">
    <reaction evidence="17">
        <text>a phosphate monoester + H2O = an alcohol + phosphate</text>
        <dbReference type="Rhea" id="RHEA:15017"/>
        <dbReference type="ChEBI" id="CHEBI:15377"/>
        <dbReference type="ChEBI" id="CHEBI:30879"/>
        <dbReference type="ChEBI" id="CHEBI:43474"/>
        <dbReference type="ChEBI" id="CHEBI:67140"/>
        <dbReference type="EC" id="3.1.3.1"/>
    </reaction>
</comment>
<feature type="binding site" evidence="15">
    <location>
        <position position="398"/>
    </location>
    <ligand>
        <name>Zn(2+)</name>
        <dbReference type="ChEBI" id="CHEBI:29105"/>
        <label>2</label>
    </ligand>
</feature>
<keyword evidence="18" id="KW-0732">Signal</keyword>
<dbReference type="GO" id="GO:0046872">
    <property type="term" value="F:metal ion binding"/>
    <property type="evidence" value="ECO:0007669"/>
    <property type="project" value="UniProtKB-KW"/>
</dbReference>
<evidence type="ECO:0000256" key="6">
    <source>
        <dbReference type="ARBA" id="ARBA00022622"/>
    </source>
</evidence>
<keyword evidence="13" id="KW-0449">Lipoprotein</keyword>
<dbReference type="SMART" id="SM00098">
    <property type="entry name" value="alkPPc"/>
    <property type="match status" value="1"/>
</dbReference>
<dbReference type="SUPFAM" id="SSF53649">
    <property type="entry name" value="Alkaline phosphatase-like"/>
    <property type="match status" value="1"/>
</dbReference>
<sequence>MRLSLELLAALVTLGILSPTCLSSPLYQVKRFKKKSDEEKTQTYWKHIATEELNYAIRMKNNNNVAKNVILFLGDGMSIPSVTAGRIYKGQMSSRSGEEGRLVFEQFPHVGLSKTYNVNKQVSDSASTATAYLGGVKTNYKTLGVDASATYKDCHSVTEANKVYSIVKWAQDAGKMTGVVTSTRVTHATPAGTYAHVSDRDWECDGYLPEDCKDVIKDIGRQLVEDEPGSLINVVMGGGYQCLSANASGTKDDPVDEDECVRRDNRDLTMDWINAKKAAGVEYAFVRTKSSLQAVDTSKVDYLLGVFANSHLQYEQEKRDKHLNVPTLATMTKTALEILNRGEKGYFLLVEGGRIDHAHHDNMAHRALDELVAMDDAIELALGMTKEEDTLIVVTADHAHTMSFSGYPHRGQDITSLAGYDDEDYAYTTLMYANGPGYKETRVNISAADTKDWEYRHLATVPKSSETHGGDDVSIYAIGPMAHLFHGLHEQNYIPYVMAYSSCIGDYKHDCHGGAERAVPALTIIILTSFTWILS</sequence>
<dbReference type="AlphaFoldDB" id="A0A8J4YH22"/>